<feature type="coiled-coil region" evidence="1">
    <location>
        <begin position="256"/>
        <end position="318"/>
    </location>
</feature>
<dbReference type="CDD" id="cd00267">
    <property type="entry name" value="ABC_ATPase"/>
    <property type="match status" value="1"/>
</dbReference>
<protein>
    <submittedName>
        <fullName evidence="2">ABC_ATPase domain containing protein</fullName>
    </submittedName>
</protein>
<reference evidence="2" key="1">
    <citation type="submission" date="2020-05" db="EMBL/GenBank/DDBJ databases">
        <authorList>
            <person name="Chiriac C."/>
            <person name="Salcher M."/>
            <person name="Ghai R."/>
            <person name="Kavagutti S V."/>
        </authorList>
    </citation>
    <scope>NUCLEOTIDE SEQUENCE</scope>
</reference>
<evidence type="ECO:0000256" key="1">
    <source>
        <dbReference type="SAM" id="Coils"/>
    </source>
</evidence>
<accession>A0A6J5RHU6</accession>
<sequence>MKLVRLYINNFLCHDKSFIDFTQFSSALIVGKQENSDMHSNGVGKTSIFKSIEYVLFNQADIILERIIREDQDYCQIVLDFFIGTQEYRVSRKRTKKGSTDLSLFIKKSTVGSDDEVYHNDLFDPITDDKFWKDISCRRAADTERELDKLIKTNYKAFRSTQHFVQNDMTGLATATPEKRKGILKDALNLIIYSKLEKIAKDKSAAIYKDIEKYKVLIENLGDPNSELLELNKQLVNAKTDLDKKIDIDLELAKNLASINTSLQLLNANYSSLENKFSSLIIKEKELLSDKNKLEISIKEYQSKKNNSARLAKELISEVSLLQIEQAKLAEINFYQNDIYTESLSKAKEKVTHLNIIIQNNSLKYDELKIPVPDDSVCKHCRQNLTEQHKILCKSKIDNEIKECQSNIQDSKKEIIQLNKEIVTLQQSINSLNISKQQLENINTKITTKGKEIQDKRTIYEEYSSILDKFNNELLLKIKELDLILLEIKASSLEEATLIKDKINNEKENISNIESKILLNNKDVAHLRATIAVLTHSIDQKNKDNNKLIELKKAIIDLQSKYNIYPIVQQAFSSVGIPNIIIQNVLDDLQSEANILLSQLKPGLQLAFSIEKTVEKTGDQADTLDINYFINNKERYFAQLSGAQQLAVAFSLKLGLSFVLNKINGTDIKFLLLDEIDQPLDKASVDAFADIVKFFQKYYTILVITHNDRLKDKFSHAICVEQDSNLISKAKVVSSW</sequence>
<dbReference type="Gene3D" id="1.10.287.510">
    <property type="entry name" value="Helix hairpin bin"/>
    <property type="match status" value="1"/>
</dbReference>
<feature type="coiled-coil region" evidence="1">
    <location>
        <begin position="394"/>
        <end position="442"/>
    </location>
</feature>
<dbReference type="EMBL" id="LR797252">
    <property type="protein sequence ID" value="CAB4197050.1"/>
    <property type="molecule type" value="Genomic_DNA"/>
</dbReference>
<keyword evidence="1" id="KW-0175">Coiled coil</keyword>
<dbReference type="InterPro" id="IPR027417">
    <property type="entry name" value="P-loop_NTPase"/>
</dbReference>
<dbReference type="PANTHER" id="PTHR32114:SF2">
    <property type="entry name" value="ABC TRANSPORTER ABCH.3"/>
    <property type="match status" value="1"/>
</dbReference>
<evidence type="ECO:0000313" key="2">
    <source>
        <dbReference type="EMBL" id="CAB4197050.1"/>
    </source>
</evidence>
<organism evidence="2">
    <name type="scientific">uncultured Caudovirales phage</name>
    <dbReference type="NCBI Taxonomy" id="2100421"/>
    <lineage>
        <taxon>Viruses</taxon>
        <taxon>Duplodnaviria</taxon>
        <taxon>Heunggongvirae</taxon>
        <taxon>Uroviricota</taxon>
        <taxon>Caudoviricetes</taxon>
        <taxon>Peduoviridae</taxon>
        <taxon>Maltschvirus</taxon>
        <taxon>Maltschvirus maltsch</taxon>
    </lineage>
</organism>
<name>A0A6J5RHU6_9CAUD</name>
<gene>
    <name evidence="2" type="ORF">UFOVP1290_570</name>
</gene>
<dbReference type="Gene3D" id="3.40.50.300">
    <property type="entry name" value="P-loop containing nucleotide triphosphate hydrolases"/>
    <property type="match status" value="2"/>
</dbReference>
<proteinExistence type="predicted"/>
<dbReference type="PANTHER" id="PTHR32114">
    <property type="entry name" value="ABC TRANSPORTER ABCH.3"/>
    <property type="match status" value="1"/>
</dbReference>
<dbReference type="SUPFAM" id="SSF52540">
    <property type="entry name" value="P-loop containing nucleoside triphosphate hydrolases"/>
    <property type="match status" value="1"/>
</dbReference>